<evidence type="ECO:0000313" key="2">
    <source>
        <dbReference type="EMBL" id="GFY58786.1"/>
    </source>
</evidence>
<reference evidence="2" key="1">
    <citation type="submission" date="2020-08" db="EMBL/GenBank/DDBJ databases">
        <title>Multicomponent nature underlies the extraordinary mechanical properties of spider dragline silk.</title>
        <authorList>
            <person name="Kono N."/>
            <person name="Nakamura H."/>
            <person name="Mori M."/>
            <person name="Yoshida Y."/>
            <person name="Ohtoshi R."/>
            <person name="Malay A.D."/>
            <person name="Moran D.A.P."/>
            <person name="Tomita M."/>
            <person name="Numata K."/>
            <person name="Arakawa K."/>
        </authorList>
    </citation>
    <scope>NUCLEOTIDE SEQUENCE</scope>
</reference>
<keyword evidence="3" id="KW-1185">Reference proteome</keyword>
<protein>
    <recommendedName>
        <fullName evidence="1">C2H2-type domain-containing protein</fullName>
    </recommendedName>
</protein>
<dbReference type="PROSITE" id="PS00028">
    <property type="entry name" value="ZINC_FINGER_C2H2_1"/>
    <property type="match status" value="1"/>
</dbReference>
<evidence type="ECO:0000313" key="3">
    <source>
        <dbReference type="Proteomes" id="UP000886998"/>
    </source>
</evidence>
<dbReference type="AlphaFoldDB" id="A0A8X7C645"/>
<name>A0A8X7C645_9ARAC</name>
<organism evidence="2 3">
    <name type="scientific">Trichonephila inaurata madagascariensis</name>
    <dbReference type="NCBI Taxonomy" id="2747483"/>
    <lineage>
        <taxon>Eukaryota</taxon>
        <taxon>Metazoa</taxon>
        <taxon>Ecdysozoa</taxon>
        <taxon>Arthropoda</taxon>
        <taxon>Chelicerata</taxon>
        <taxon>Arachnida</taxon>
        <taxon>Araneae</taxon>
        <taxon>Araneomorphae</taxon>
        <taxon>Entelegynae</taxon>
        <taxon>Araneoidea</taxon>
        <taxon>Nephilidae</taxon>
        <taxon>Trichonephila</taxon>
        <taxon>Trichonephila inaurata</taxon>
    </lineage>
</organism>
<evidence type="ECO:0000259" key="1">
    <source>
        <dbReference type="PROSITE" id="PS00028"/>
    </source>
</evidence>
<proteinExistence type="predicted"/>
<dbReference type="Proteomes" id="UP000886998">
    <property type="component" value="Unassembled WGS sequence"/>
</dbReference>
<dbReference type="EMBL" id="BMAV01012245">
    <property type="protein sequence ID" value="GFY58786.1"/>
    <property type="molecule type" value="Genomic_DNA"/>
</dbReference>
<accession>A0A8X7C645</accession>
<dbReference type="InterPro" id="IPR013087">
    <property type="entry name" value="Znf_C2H2_type"/>
</dbReference>
<sequence length="776" mass="89819">MFLNLLIKPCSVALTRLNLCDYNKETLLNNTDDFLEQQPSVTTSYLINKNEEETLKCDPETIDLTDEVPNKTNFLETENCVHRTLCNSFDRFHDSKEQQSNVTTSHLINETLKCYPEIIDLTDEVPNRTDFHEAEDCVDKALCKTFDGFHNSKEHPPNVTTSHLINERKDKTLKCAPETIDLTDEIPNITNFRETKKCGHRALCETFNGFHDSEEKELLNSKLHCGIYASSNFKKSDGVLCTQQHQSVKTHKKNPCSSLNTFTKTDFKLSHASRYKKFYKKCVNKKNTEIKEGNNQPLEETYSKILNKVQVNRDKNKSTFKQNSIKEINHDVGNKASTDPNWSLGDEKNSVSFHFETSISSNCIEDAIGNNEQSFNSFPCSSHLNRISMCTRKINEKVENTPNKFAVSGVRRNLKLRQKFLCNSKNDVLICERCNAKIVKNVKPCSVVLSHLKPQAAGYITDNSSHLLQSEEKDKTSFHAYNGRKNKISEPSSNFIKYSVPSKKENGHYMVVPNIVRDLVKAFEDYISEREKNNQIKKYKPRDNSPRIFRKSMCRCNKCDLQKMRYKRLTSTELFHEHLAQLNSSSKILFRCEACKRNYSNNYKNFVLSNANKSLNVLKYENSLDYFKKCSELKDTVQYFGERSTLNIRKECRDSKFLLYGSRKVKISGNTFKFHSMSVAKTVSPRSIHKKKESHLSEDLQNTKCDYCGYINEYPTRKKCQPVFSCIQCYEVFRTNKQYYNHLCSGKRKVGYLCDICEEILKTATEYAVHVKDHFD</sequence>
<comment type="caution">
    <text evidence="2">The sequence shown here is derived from an EMBL/GenBank/DDBJ whole genome shotgun (WGS) entry which is preliminary data.</text>
</comment>
<dbReference type="OrthoDB" id="6460811at2759"/>
<feature type="domain" description="C2H2-type" evidence="1">
    <location>
        <begin position="754"/>
        <end position="774"/>
    </location>
</feature>
<gene>
    <name evidence="2" type="ORF">TNIN_347611</name>
</gene>